<dbReference type="PROSITE" id="PS50821">
    <property type="entry name" value="PAZ"/>
    <property type="match status" value="1"/>
</dbReference>
<keyword evidence="2" id="KW-0217">Developmental protein</keyword>
<dbReference type="STRING" id="9925.ENSCHIP00000030034"/>
<dbReference type="CDD" id="cd02845">
    <property type="entry name" value="PAZ_piwi_like"/>
    <property type="match status" value="1"/>
</dbReference>
<evidence type="ECO:0000256" key="2">
    <source>
        <dbReference type="ARBA" id="ARBA00022473"/>
    </source>
</evidence>
<feature type="compositionally biased region" description="Polar residues" evidence="11">
    <location>
        <begin position="200"/>
        <end position="216"/>
    </location>
</feature>
<dbReference type="Proteomes" id="UP000291000">
    <property type="component" value="Chromosome 17"/>
</dbReference>
<sequence length="1003" mass="114081">MCMSPYSETLECAISLEWILSATAGRATHGDTHRHTPTLSGGEGQQQVPALRLPLAAGWLPPCGEGLFGGQHCPQIPTPSTHPEAQDQASPLHRELSAQNAEGLSFRAIGFRTAMTGRARVHARGRRRDTPPPEPAQPEAVRGRPVPPVPRTDPPLSFADLVRRGTAAAQQPRQIQPRLQSLTGVRHVAEAGPPAGAEATSQPSEELQQASGSQGSLLRKRRDVGRDFQDFVVNTRQNLVHVRESTKGTQGRPVMLLSNHVRLKSHSQRHLYKYNVIYTPDIEDGSKREALLSELEKLLGNRCIYDGNSLLLPHSLGETKKEVVSKLKNEPVKITFELSRELQTTSPDCLRYYNILFRRMLQKMDLDQIGRNYYNKNKKTEFNEYRLEIWPGYVTSILPYETGLTLCADVSHKLLRMETAYDLISHTREKTRGEDAKEKILRKLVGSSVLTKYNNRTYRVDDIIWEMSPSSTFTKSDGSEISFVDYYKERYGTVVTTLNQPLLITKGKWKKSRQDTPHQPIMLVPELCHLTGLTDDMRKDSRMMGDLSTHTRMDPDRRQHKLLTFMDSLRKNNTVQKELRDWNLELEEGFLSLSGRTLQDVRIHQGRRVFDNHKADWSKNTREVPLLRAVSLDHWLIVYTKGNYETALTLQQNLQRVTPRMGITVRNAKLLEAADTVQSYIRTLEKHASQKTQMVLCLLPTDNKEIYDGIKRYLCINYPIPSQCVLKRTLDRPKTPVTIATKIALQMNCKLGGALWKVDIGLQNAMFIGIDCFHDIERRRKSVAGFVASIDPDLTRWFSECIIQQSGQELVKGLTTCLYTALKLWCEQNSSPPHSIIVYRDGVGDGQLQALIDQEVKQMETYLENAYRGQKVRLTFIVVKKRINTRFFIEKDGGRLNNPSPGTVIDLKVTRTEWYDFFIVSQSVREGTGTVTPTHYNVIHDTLYLSPDAVQGLTYRLCHMYYNFSGIIRVPAPCHYAHKLAYLVGQSLHQQPHESLSKSLFYL</sequence>
<feature type="domain" description="Piwi" evidence="13">
    <location>
        <begin position="694"/>
        <end position="989"/>
    </location>
</feature>
<proteinExistence type="inferred from homology"/>
<keyword evidence="7" id="KW-0694">RNA-binding</keyword>
<reference evidence="14" key="3">
    <citation type="submission" date="2025-09" db="UniProtKB">
        <authorList>
            <consortium name="Ensembl"/>
        </authorList>
    </citation>
    <scope>IDENTIFICATION</scope>
</reference>
<dbReference type="GO" id="GO:0003723">
    <property type="term" value="F:RNA binding"/>
    <property type="evidence" value="ECO:0007669"/>
    <property type="project" value="UniProtKB-KW"/>
</dbReference>
<comment type="subcellular location">
    <subcellularLocation>
        <location evidence="1">Cytoplasm</location>
    </subcellularLocation>
</comment>
<evidence type="ECO:0000313" key="14">
    <source>
        <dbReference type="Ensembl" id="ENSCHIP00000030034.1"/>
    </source>
</evidence>
<dbReference type="GO" id="GO:0051321">
    <property type="term" value="P:meiotic cell cycle"/>
    <property type="evidence" value="ECO:0007669"/>
    <property type="project" value="UniProtKB-KW"/>
</dbReference>
<comment type="similarity">
    <text evidence="10">Belongs to the argonaute family. Piwi subfamily.</text>
</comment>
<dbReference type="FunFam" id="2.170.260.10:FF:000003">
    <property type="entry name" value="Piwi-like RNA-mediated gene silencing 2"/>
    <property type="match status" value="1"/>
</dbReference>
<dbReference type="GO" id="GO:0030154">
    <property type="term" value="P:cell differentiation"/>
    <property type="evidence" value="ECO:0007669"/>
    <property type="project" value="UniProtKB-KW"/>
</dbReference>
<keyword evidence="15" id="KW-1185">Reference proteome</keyword>
<evidence type="ECO:0000256" key="6">
    <source>
        <dbReference type="ARBA" id="ARBA00022871"/>
    </source>
</evidence>
<keyword evidence="8" id="KW-0943">RNA-mediated gene silencing</keyword>
<reference evidence="14 15" key="1">
    <citation type="submission" date="2016-04" db="EMBL/GenBank/DDBJ databases">
        <title>Polished mammalian reference genomes with single-molecule sequencing and chromosome conformation capture applied to the Capra hircus genome.</title>
        <authorList>
            <person name="Bickhart D.M."/>
            <person name="Koren S."/>
            <person name="Rosen B."/>
            <person name="Hastie A."/>
            <person name="Liachko I."/>
            <person name="Sullivan S.T."/>
            <person name="Burton J."/>
            <person name="Sayre B.L."/>
            <person name="Huson H.J."/>
            <person name="Lee J."/>
            <person name="Lam E."/>
            <person name="Kelley C.M."/>
            <person name="Hutchison J.L."/>
            <person name="Zhou Y."/>
            <person name="Sun J."/>
            <person name="Crisa A."/>
            <person name="Schwartz J.C."/>
            <person name="Hammond J.A."/>
            <person name="Schroeder S.G."/>
            <person name="Liu G.E."/>
            <person name="Dunham M."/>
            <person name="Shendure J."/>
            <person name="Sonstegard T.S."/>
            <person name="Phillippy A.M."/>
            <person name="Van Tassell C.P."/>
            <person name="Smith T.P."/>
        </authorList>
    </citation>
    <scope>NUCLEOTIDE SEQUENCE [LARGE SCALE GENOMIC DNA]</scope>
</reference>
<dbReference type="SUPFAM" id="SSF53098">
    <property type="entry name" value="Ribonuclease H-like"/>
    <property type="match status" value="1"/>
</dbReference>
<feature type="region of interest" description="Disordered" evidence="11">
    <location>
        <begin position="118"/>
        <end position="157"/>
    </location>
</feature>
<keyword evidence="3" id="KW-0963">Cytoplasm</keyword>
<dbReference type="Gene3D" id="3.40.50.2300">
    <property type="match status" value="1"/>
</dbReference>
<evidence type="ECO:0000256" key="3">
    <source>
        <dbReference type="ARBA" id="ARBA00022490"/>
    </source>
</evidence>
<keyword evidence="4" id="KW-0221">Differentiation</keyword>
<dbReference type="InterPro" id="IPR003100">
    <property type="entry name" value="PAZ_dom"/>
</dbReference>
<keyword evidence="6" id="KW-0744">Spermatogenesis</keyword>
<dbReference type="GO" id="GO:0006417">
    <property type="term" value="P:regulation of translation"/>
    <property type="evidence" value="ECO:0007669"/>
    <property type="project" value="UniProtKB-KW"/>
</dbReference>
<keyword evidence="9" id="KW-0469">Meiosis</keyword>
<evidence type="ECO:0000256" key="9">
    <source>
        <dbReference type="ARBA" id="ARBA00023254"/>
    </source>
</evidence>
<dbReference type="GO" id="GO:0007283">
    <property type="term" value="P:spermatogenesis"/>
    <property type="evidence" value="ECO:0007669"/>
    <property type="project" value="UniProtKB-KW"/>
</dbReference>
<dbReference type="EMBL" id="LWLT01000018">
    <property type="status" value="NOT_ANNOTATED_CDS"/>
    <property type="molecule type" value="Genomic_DNA"/>
</dbReference>
<dbReference type="Ensembl" id="ENSCHIT00000037904.1">
    <property type="protein sequence ID" value="ENSCHIP00000030034.1"/>
    <property type="gene ID" value="ENSCHIG00000024941.1"/>
</dbReference>
<dbReference type="PANTHER" id="PTHR22891">
    <property type="entry name" value="EUKARYOTIC TRANSLATION INITIATION FACTOR 2C"/>
    <property type="match status" value="1"/>
</dbReference>
<dbReference type="Pfam" id="PF02171">
    <property type="entry name" value="Piwi"/>
    <property type="match status" value="1"/>
</dbReference>
<dbReference type="GO" id="GO:0005737">
    <property type="term" value="C:cytoplasm"/>
    <property type="evidence" value="ECO:0007669"/>
    <property type="project" value="UniProtKB-SubCell"/>
</dbReference>
<evidence type="ECO:0000313" key="15">
    <source>
        <dbReference type="Proteomes" id="UP000291000"/>
    </source>
</evidence>
<dbReference type="Pfam" id="PF23278">
    <property type="entry name" value="Piwi_N"/>
    <property type="match status" value="1"/>
</dbReference>
<protein>
    <submittedName>
        <fullName evidence="14">Piwi like RNA-mediated silencing 3</fullName>
    </submittedName>
</protein>
<evidence type="ECO:0000256" key="10">
    <source>
        <dbReference type="ARBA" id="ARBA00038291"/>
    </source>
</evidence>
<evidence type="ECO:0000256" key="7">
    <source>
        <dbReference type="ARBA" id="ARBA00022884"/>
    </source>
</evidence>
<dbReference type="FunFam" id="3.30.420.10:FF:000014">
    <property type="entry name" value="Piwi-like RNA-mediated gene silencing 1"/>
    <property type="match status" value="1"/>
</dbReference>
<dbReference type="CDD" id="cd04658">
    <property type="entry name" value="Piwi_piwi-like_Euk"/>
    <property type="match status" value="1"/>
</dbReference>
<dbReference type="InterPro" id="IPR036397">
    <property type="entry name" value="RNaseH_sf"/>
</dbReference>
<dbReference type="Pfam" id="PF08699">
    <property type="entry name" value="ArgoL1"/>
    <property type="match status" value="1"/>
</dbReference>
<evidence type="ECO:0000259" key="13">
    <source>
        <dbReference type="PROSITE" id="PS50822"/>
    </source>
</evidence>
<gene>
    <name evidence="14" type="primary">PIWIL3</name>
</gene>
<dbReference type="GO" id="GO:0031047">
    <property type="term" value="P:regulatory ncRNA-mediated gene silencing"/>
    <property type="evidence" value="ECO:0007669"/>
    <property type="project" value="UniProtKB-KW"/>
</dbReference>
<feature type="domain" description="PAZ" evidence="12">
    <location>
        <begin position="419"/>
        <end position="532"/>
    </location>
</feature>
<dbReference type="Gene3D" id="2.170.260.10">
    <property type="entry name" value="paz domain"/>
    <property type="match status" value="1"/>
</dbReference>
<dbReference type="Bgee" id="ENSCHIG00000024941">
    <property type="expression patterns" value="Expressed in adult mammalian kidney and 10 other cell types or tissues"/>
</dbReference>
<feature type="region of interest" description="Disordered" evidence="11">
    <location>
        <begin position="192"/>
        <end position="218"/>
    </location>
</feature>
<evidence type="ECO:0000256" key="1">
    <source>
        <dbReference type="ARBA" id="ARBA00004496"/>
    </source>
</evidence>
<accession>A0A452G162</accession>
<dbReference type="Gene3D" id="3.30.420.10">
    <property type="entry name" value="Ribonuclease H-like superfamily/Ribonuclease H"/>
    <property type="match status" value="1"/>
</dbReference>
<dbReference type="InterPro" id="IPR036085">
    <property type="entry name" value="PAZ_dom_sf"/>
</dbReference>
<dbReference type="InterPro" id="IPR014811">
    <property type="entry name" value="ArgoL1"/>
</dbReference>
<dbReference type="SUPFAM" id="SSF101690">
    <property type="entry name" value="PAZ domain"/>
    <property type="match status" value="1"/>
</dbReference>
<evidence type="ECO:0000259" key="12">
    <source>
        <dbReference type="PROSITE" id="PS50821"/>
    </source>
</evidence>
<dbReference type="InterPro" id="IPR012337">
    <property type="entry name" value="RNaseH-like_sf"/>
</dbReference>
<dbReference type="AlphaFoldDB" id="A0A452G162"/>
<reference evidence="14" key="2">
    <citation type="submission" date="2025-08" db="UniProtKB">
        <authorList>
            <consortium name="Ensembl"/>
        </authorList>
    </citation>
    <scope>IDENTIFICATION</scope>
</reference>
<evidence type="ECO:0000256" key="8">
    <source>
        <dbReference type="ARBA" id="ARBA00023158"/>
    </source>
</evidence>
<dbReference type="OMA" id="NTRRYMM"/>
<organism evidence="14 15">
    <name type="scientific">Capra hircus</name>
    <name type="common">Goat</name>
    <dbReference type="NCBI Taxonomy" id="9925"/>
    <lineage>
        <taxon>Eukaryota</taxon>
        <taxon>Metazoa</taxon>
        <taxon>Chordata</taxon>
        <taxon>Craniata</taxon>
        <taxon>Vertebrata</taxon>
        <taxon>Euteleostomi</taxon>
        <taxon>Mammalia</taxon>
        <taxon>Eutheria</taxon>
        <taxon>Laurasiatheria</taxon>
        <taxon>Artiodactyla</taxon>
        <taxon>Ruminantia</taxon>
        <taxon>Pecora</taxon>
        <taxon>Bovidae</taxon>
        <taxon>Caprinae</taxon>
        <taxon>Capra</taxon>
    </lineage>
</organism>
<name>A0A452G162_CAPHI</name>
<evidence type="ECO:0000256" key="11">
    <source>
        <dbReference type="SAM" id="MobiDB-lite"/>
    </source>
</evidence>
<dbReference type="Pfam" id="PF02170">
    <property type="entry name" value="PAZ"/>
    <property type="match status" value="1"/>
</dbReference>
<dbReference type="SMART" id="SM00949">
    <property type="entry name" value="PAZ"/>
    <property type="match status" value="1"/>
</dbReference>
<dbReference type="PROSITE" id="PS50822">
    <property type="entry name" value="PIWI"/>
    <property type="match status" value="1"/>
</dbReference>
<evidence type="ECO:0000256" key="4">
    <source>
        <dbReference type="ARBA" id="ARBA00022782"/>
    </source>
</evidence>
<evidence type="ECO:0000256" key="5">
    <source>
        <dbReference type="ARBA" id="ARBA00022845"/>
    </source>
</evidence>
<keyword evidence="5" id="KW-0810">Translation regulation</keyword>
<dbReference type="InterPro" id="IPR003165">
    <property type="entry name" value="Piwi"/>
</dbReference>
<dbReference type="SMART" id="SM00950">
    <property type="entry name" value="Piwi"/>
    <property type="match status" value="1"/>
</dbReference>
<dbReference type="GeneTree" id="ENSGT00950000183200"/>